<dbReference type="STRING" id="629741.GCWU000324_00923"/>
<dbReference type="AlphaFoldDB" id="C4GFK7"/>
<feature type="region of interest" description="Disordered" evidence="1">
    <location>
        <begin position="33"/>
        <end position="60"/>
    </location>
</feature>
<dbReference type="EMBL" id="ACJW02000002">
    <property type="protein sequence ID" value="EEP69012.1"/>
    <property type="molecule type" value="Genomic_DNA"/>
</dbReference>
<evidence type="ECO:0000256" key="1">
    <source>
        <dbReference type="SAM" id="MobiDB-lite"/>
    </source>
</evidence>
<proteinExistence type="predicted"/>
<organism evidence="2 3">
    <name type="scientific">Kingella oralis ATCC 51147</name>
    <dbReference type="NCBI Taxonomy" id="629741"/>
    <lineage>
        <taxon>Bacteria</taxon>
        <taxon>Pseudomonadati</taxon>
        <taxon>Pseudomonadota</taxon>
        <taxon>Betaproteobacteria</taxon>
        <taxon>Neisseriales</taxon>
        <taxon>Neisseriaceae</taxon>
        <taxon>Kingella</taxon>
    </lineage>
</organism>
<evidence type="ECO:0000313" key="2">
    <source>
        <dbReference type="EMBL" id="EEP69012.1"/>
    </source>
</evidence>
<dbReference type="Proteomes" id="UP000003009">
    <property type="component" value="Unassembled WGS sequence"/>
</dbReference>
<sequence length="60" mass="6886">MDLKQKTPIISKFQNQFLKLLFQSLRHATAQPQKNCPTFFNGGTKGTQTTTKWTTQQQSL</sequence>
<reference evidence="2" key="1">
    <citation type="submission" date="2009-04" db="EMBL/GenBank/DDBJ databases">
        <authorList>
            <person name="Weinstock G."/>
            <person name="Sodergren E."/>
            <person name="Clifton S."/>
            <person name="Fulton L."/>
            <person name="Fulton B."/>
            <person name="Courtney L."/>
            <person name="Fronick C."/>
            <person name="Harrison M."/>
            <person name="Strong C."/>
            <person name="Farmer C."/>
            <person name="Delahaunty K."/>
            <person name="Markovic C."/>
            <person name="Hall O."/>
            <person name="Minx P."/>
            <person name="Tomlinson C."/>
            <person name="Mitreva M."/>
            <person name="Nelson J."/>
            <person name="Hou S."/>
            <person name="Wollam A."/>
            <person name="Pepin K.H."/>
            <person name="Johnson M."/>
            <person name="Bhonagiri V."/>
            <person name="Nash W.E."/>
            <person name="Warren W."/>
            <person name="Chinwalla A."/>
            <person name="Mardis E.R."/>
            <person name="Wilson R.K."/>
        </authorList>
    </citation>
    <scope>NUCLEOTIDE SEQUENCE [LARGE SCALE GENOMIC DNA]</scope>
    <source>
        <strain evidence="2">ATCC 51147</strain>
    </source>
</reference>
<name>C4GFK7_9NEIS</name>
<dbReference type="HOGENOM" id="CLU_2935399_0_0_4"/>
<comment type="caution">
    <text evidence="2">The sequence shown here is derived from an EMBL/GenBank/DDBJ whole genome shotgun (WGS) entry which is preliminary data.</text>
</comment>
<keyword evidence="3" id="KW-1185">Reference proteome</keyword>
<evidence type="ECO:0000313" key="3">
    <source>
        <dbReference type="Proteomes" id="UP000003009"/>
    </source>
</evidence>
<feature type="compositionally biased region" description="Low complexity" evidence="1">
    <location>
        <begin position="46"/>
        <end position="60"/>
    </location>
</feature>
<protein>
    <submittedName>
        <fullName evidence="2">Uncharacterized protein</fullName>
    </submittedName>
</protein>
<gene>
    <name evidence="2" type="ORF">GCWU000324_00923</name>
</gene>
<accession>C4GFK7</accession>